<dbReference type="InterPro" id="IPR003812">
    <property type="entry name" value="Fido"/>
</dbReference>
<sequence length="360" mass="41091">MKPFQLCELPLPNETSLESRNVLKKLAAAHRHLAELKGVVRSIPNEAILISTLTLQEAKDSSAVENIVTTHDELFKSGVYDSAYNPAAKEVKSYAIALGRGFETVRKTGLLRLQDILDIQQTLEENRAGLRKLPGTELKNTSTGEVVYTPPQNPQQVEALMTNLVEYLNDITLSDNDPLVKMAVIHFQFESIHPFYDGNGRTGRIINILYLVAQGLMDLPVLYLSRYIIHNKAAYYSCLQAVRDEQSWESWLLFMLDAIEQTSKETVVLIEAIKQQMQTMKHRMRDELPKIYSQDLLNNLFCHPYTKIEFLERDLGVSRLTAAKYLDALCKKDFLVKHKMGRSNYYINQPLVKLFVDIGR</sequence>
<dbReference type="InterPro" id="IPR040198">
    <property type="entry name" value="Fido_containing"/>
</dbReference>
<keyword evidence="1" id="KW-0547">Nucleotide-binding</keyword>
<dbReference type="InterPro" id="IPR048770">
    <property type="entry name" value="SoFic-like_C"/>
</dbReference>
<dbReference type="RefSeq" id="WP_262601259.1">
    <property type="nucleotide sequence ID" value="NZ_CP103300.1"/>
</dbReference>
<dbReference type="Pfam" id="PF02661">
    <property type="entry name" value="Fic"/>
    <property type="match status" value="1"/>
</dbReference>
<proteinExistence type="predicted"/>
<comment type="function">
    <text evidence="1">Adenylyltransferase that mediates the addition of adenosine 5'-monophosphate (AMP) to specific residues of target proteins.</text>
</comment>
<dbReference type="Proteomes" id="UP001163255">
    <property type="component" value="Chromosome"/>
</dbReference>
<dbReference type="PANTHER" id="PTHR13504:SF35">
    <property type="entry name" value="PROTEIN ADENYLYLTRANSFERASE SOFIC"/>
    <property type="match status" value="1"/>
</dbReference>
<accession>A0ABY6H0C7</accession>
<dbReference type="PROSITE" id="PS51459">
    <property type="entry name" value="FIDO"/>
    <property type="match status" value="1"/>
</dbReference>
<dbReference type="EC" id="2.7.7.108" evidence="1"/>
<comment type="subunit">
    <text evidence="1">Homodimer.</text>
</comment>
<dbReference type="PIRSF" id="PIRSF038925">
    <property type="entry name" value="AMP-prot_trans"/>
    <property type="match status" value="1"/>
</dbReference>
<protein>
    <recommendedName>
        <fullName evidence="1">Protein adenylyltransferase</fullName>
        <ecNumber evidence="1">2.7.7.108</ecNumber>
    </recommendedName>
    <alternativeName>
        <fullName evidence="1">AMPylator</fullName>
    </alternativeName>
</protein>
<dbReference type="Pfam" id="PF21248">
    <property type="entry name" value="SoFic-like_C"/>
    <property type="match status" value="1"/>
</dbReference>
<dbReference type="EMBL" id="CP103300">
    <property type="protein sequence ID" value="UYM18498.1"/>
    <property type="molecule type" value="Genomic_DNA"/>
</dbReference>
<reference evidence="3" key="1">
    <citation type="submission" date="2022-10" db="EMBL/GenBank/DDBJ databases">
        <title>Completed Genome Sequence of two octocoral isolated bacterium, Endozoicomonas euniceicola EF212T and Endozoicomonas gorgoniicola PS125T.</title>
        <authorList>
            <person name="Chiou Y.-J."/>
            <person name="Chen Y.-H."/>
        </authorList>
    </citation>
    <scope>NUCLEOTIDE SEQUENCE</scope>
    <source>
        <strain evidence="3">EF212</strain>
    </source>
</reference>
<dbReference type="SUPFAM" id="SSF140931">
    <property type="entry name" value="Fic-like"/>
    <property type="match status" value="1"/>
</dbReference>
<keyword evidence="1" id="KW-0548">Nucleotidyltransferase</keyword>
<feature type="domain" description="Fido" evidence="2">
    <location>
        <begin position="111"/>
        <end position="257"/>
    </location>
</feature>
<dbReference type="Gene3D" id="1.10.3290.10">
    <property type="entry name" value="Fido-like domain"/>
    <property type="match status" value="1"/>
</dbReference>
<dbReference type="InterPro" id="IPR025758">
    <property type="entry name" value="Fic/DOC_N"/>
</dbReference>
<organism evidence="3 4">
    <name type="scientific">Endozoicomonas euniceicola</name>
    <dbReference type="NCBI Taxonomy" id="1234143"/>
    <lineage>
        <taxon>Bacteria</taxon>
        <taxon>Pseudomonadati</taxon>
        <taxon>Pseudomonadota</taxon>
        <taxon>Gammaproteobacteria</taxon>
        <taxon>Oceanospirillales</taxon>
        <taxon>Endozoicomonadaceae</taxon>
        <taxon>Endozoicomonas</taxon>
    </lineage>
</organism>
<evidence type="ECO:0000313" key="3">
    <source>
        <dbReference type="EMBL" id="UYM18498.1"/>
    </source>
</evidence>
<comment type="catalytic activity">
    <reaction evidence="1">
        <text>L-tyrosyl-[protein] + ATP = O-(5'-adenylyl)-L-tyrosyl-[protein] + diphosphate</text>
        <dbReference type="Rhea" id="RHEA:54288"/>
        <dbReference type="Rhea" id="RHEA-COMP:10136"/>
        <dbReference type="Rhea" id="RHEA-COMP:13846"/>
        <dbReference type="ChEBI" id="CHEBI:30616"/>
        <dbReference type="ChEBI" id="CHEBI:33019"/>
        <dbReference type="ChEBI" id="CHEBI:46858"/>
        <dbReference type="ChEBI" id="CHEBI:83624"/>
        <dbReference type="EC" id="2.7.7.108"/>
    </reaction>
</comment>
<keyword evidence="1" id="KW-0067">ATP-binding</keyword>
<dbReference type="PANTHER" id="PTHR13504">
    <property type="entry name" value="FIDO DOMAIN-CONTAINING PROTEIN DDB_G0283145"/>
    <property type="match status" value="1"/>
</dbReference>
<evidence type="ECO:0000256" key="1">
    <source>
        <dbReference type="PIRNR" id="PIRNR038925"/>
    </source>
</evidence>
<comment type="catalytic activity">
    <reaction evidence="1">
        <text>L-threonyl-[protein] + ATP = 3-O-(5'-adenylyl)-L-threonyl-[protein] + diphosphate</text>
        <dbReference type="Rhea" id="RHEA:54292"/>
        <dbReference type="Rhea" id="RHEA-COMP:11060"/>
        <dbReference type="Rhea" id="RHEA-COMP:13847"/>
        <dbReference type="ChEBI" id="CHEBI:30013"/>
        <dbReference type="ChEBI" id="CHEBI:30616"/>
        <dbReference type="ChEBI" id="CHEBI:33019"/>
        <dbReference type="ChEBI" id="CHEBI:138113"/>
        <dbReference type="EC" id="2.7.7.108"/>
    </reaction>
</comment>
<evidence type="ECO:0000313" key="4">
    <source>
        <dbReference type="Proteomes" id="UP001163255"/>
    </source>
</evidence>
<dbReference type="InterPro" id="IPR026287">
    <property type="entry name" value="SoFic-like"/>
</dbReference>
<dbReference type="Pfam" id="PF13784">
    <property type="entry name" value="Fic_N"/>
    <property type="match status" value="1"/>
</dbReference>
<gene>
    <name evidence="3" type="ORF">NX720_11545</name>
</gene>
<dbReference type="InterPro" id="IPR036597">
    <property type="entry name" value="Fido-like_dom_sf"/>
</dbReference>
<keyword evidence="1" id="KW-0808">Transferase</keyword>
<name>A0ABY6H0C7_9GAMM</name>
<keyword evidence="4" id="KW-1185">Reference proteome</keyword>
<evidence type="ECO:0000259" key="2">
    <source>
        <dbReference type="PROSITE" id="PS51459"/>
    </source>
</evidence>